<evidence type="ECO:0000259" key="1">
    <source>
        <dbReference type="PROSITE" id="PS51186"/>
    </source>
</evidence>
<keyword evidence="2" id="KW-0808">Transferase</keyword>
<dbReference type="InterPro" id="IPR016181">
    <property type="entry name" value="Acyl_CoA_acyltransferase"/>
</dbReference>
<keyword evidence="3" id="KW-1185">Reference proteome</keyword>
<name>A0ABW4K3A1_9HYPH</name>
<sequence length="174" mass="18781">MSVPAPSTRLVYRPVTVDDAGFLYQLMTDAAYLRHIGDRNIHDEAAARAYIEDKFLPAYARADGMGVFLAERRADGAPVGIITLLQREGFQQPDIGYALLPAWRGHGYAREGAAALLAHAQETLGLNGLCAIVAPGNEASFKVLAALGFAKRGKILNPTTGMLVTVLDWKAERT</sequence>
<comment type="caution">
    <text evidence="2">The sequence shown here is derived from an EMBL/GenBank/DDBJ whole genome shotgun (WGS) entry which is preliminary data.</text>
</comment>
<dbReference type="InterPro" id="IPR051531">
    <property type="entry name" value="N-acetyltransferase"/>
</dbReference>
<reference evidence="3" key="1">
    <citation type="journal article" date="2019" name="Int. J. Syst. Evol. Microbiol.">
        <title>The Global Catalogue of Microorganisms (GCM) 10K type strain sequencing project: providing services to taxonomists for standard genome sequencing and annotation.</title>
        <authorList>
            <consortium name="The Broad Institute Genomics Platform"/>
            <consortium name="The Broad Institute Genome Sequencing Center for Infectious Disease"/>
            <person name="Wu L."/>
            <person name="Ma J."/>
        </authorList>
    </citation>
    <scope>NUCLEOTIDE SEQUENCE [LARGE SCALE GENOMIC DNA]</scope>
    <source>
        <strain evidence="3">JCM 3369</strain>
    </source>
</reference>
<feature type="domain" description="N-acetyltransferase" evidence="1">
    <location>
        <begin position="10"/>
        <end position="170"/>
    </location>
</feature>
<keyword evidence="2" id="KW-0012">Acyltransferase</keyword>
<dbReference type="Gene3D" id="3.40.630.30">
    <property type="match status" value="1"/>
</dbReference>
<dbReference type="PROSITE" id="PS51186">
    <property type="entry name" value="GNAT"/>
    <property type="match status" value="1"/>
</dbReference>
<dbReference type="GO" id="GO:0016746">
    <property type="term" value="F:acyltransferase activity"/>
    <property type="evidence" value="ECO:0007669"/>
    <property type="project" value="UniProtKB-KW"/>
</dbReference>
<dbReference type="RefSeq" id="WP_149893327.1">
    <property type="nucleotide sequence ID" value="NZ_JBHUFA010000016.1"/>
</dbReference>
<dbReference type="PANTHER" id="PTHR43792:SF1">
    <property type="entry name" value="N-ACETYLTRANSFERASE DOMAIN-CONTAINING PROTEIN"/>
    <property type="match status" value="1"/>
</dbReference>
<dbReference type="EC" id="2.3.-.-" evidence="2"/>
<organism evidence="2 3">
    <name type="scientific">Roseibium aestuarii</name>
    <dbReference type="NCBI Taxonomy" id="2600299"/>
    <lineage>
        <taxon>Bacteria</taxon>
        <taxon>Pseudomonadati</taxon>
        <taxon>Pseudomonadota</taxon>
        <taxon>Alphaproteobacteria</taxon>
        <taxon>Hyphomicrobiales</taxon>
        <taxon>Stappiaceae</taxon>
        <taxon>Roseibium</taxon>
    </lineage>
</organism>
<protein>
    <submittedName>
        <fullName evidence="2">GNAT family N-acetyltransferase</fullName>
        <ecNumber evidence="2">2.3.-.-</ecNumber>
    </submittedName>
</protein>
<dbReference type="EMBL" id="JBHUFA010000016">
    <property type="protein sequence ID" value="MFD1697491.1"/>
    <property type="molecule type" value="Genomic_DNA"/>
</dbReference>
<evidence type="ECO:0000313" key="3">
    <source>
        <dbReference type="Proteomes" id="UP001597327"/>
    </source>
</evidence>
<dbReference type="Pfam" id="PF13302">
    <property type="entry name" value="Acetyltransf_3"/>
    <property type="match status" value="1"/>
</dbReference>
<dbReference type="InterPro" id="IPR000182">
    <property type="entry name" value="GNAT_dom"/>
</dbReference>
<dbReference type="PANTHER" id="PTHR43792">
    <property type="entry name" value="GNAT FAMILY, PUTATIVE (AFU_ORTHOLOGUE AFUA_3G00765)-RELATED-RELATED"/>
    <property type="match status" value="1"/>
</dbReference>
<evidence type="ECO:0000313" key="2">
    <source>
        <dbReference type="EMBL" id="MFD1697491.1"/>
    </source>
</evidence>
<gene>
    <name evidence="2" type="ORF">ACFSC7_18390</name>
</gene>
<dbReference type="SUPFAM" id="SSF55729">
    <property type="entry name" value="Acyl-CoA N-acyltransferases (Nat)"/>
    <property type="match status" value="1"/>
</dbReference>
<accession>A0ABW4K3A1</accession>
<proteinExistence type="predicted"/>
<dbReference type="Proteomes" id="UP001597327">
    <property type="component" value="Unassembled WGS sequence"/>
</dbReference>